<evidence type="ECO:0000313" key="1">
    <source>
        <dbReference type="EMBL" id="GIP54737.1"/>
    </source>
</evidence>
<sequence length="97" mass="11190">MDIHLSQSVTTGDGQTGRQLIKSFAAQPIPSVGFKIKDIAFRGPSEYEVVNVVINYENEECWVHLEPVYLESNDPEDLKDFIREYLMRGWECPVSRR</sequence>
<dbReference type="EMBL" id="BOSL01000013">
    <property type="protein sequence ID" value="GIP54737.1"/>
    <property type="molecule type" value="Genomic_DNA"/>
</dbReference>
<dbReference type="Proteomes" id="UP000679992">
    <property type="component" value="Unassembled WGS sequence"/>
</dbReference>
<comment type="caution">
    <text evidence="1">The sequence shown here is derived from an EMBL/GenBank/DDBJ whole genome shotgun (WGS) entry which is preliminary data.</text>
</comment>
<keyword evidence="2" id="KW-1185">Reference proteome</keyword>
<name>A0ABQ4MFG6_9BACL</name>
<accession>A0ABQ4MFG6</accession>
<reference evidence="1 2" key="1">
    <citation type="submission" date="2021-03" db="EMBL/GenBank/DDBJ databases">
        <title>Antimicrobial resistance genes in bacteria isolated from Japanese honey, and their potential for conferring macrolide and lincosamide resistance in the American foulbrood pathogen Paenibacillus larvae.</title>
        <authorList>
            <person name="Okamoto M."/>
            <person name="Kumagai M."/>
            <person name="Kanamori H."/>
            <person name="Takamatsu D."/>
        </authorList>
    </citation>
    <scope>NUCLEOTIDE SEQUENCE [LARGE SCALE GENOMIC DNA]</scope>
    <source>
        <strain evidence="1 2">J42TS3</strain>
    </source>
</reference>
<organism evidence="1 2">
    <name type="scientific">Paenibacillus vini</name>
    <dbReference type="NCBI Taxonomy" id="1476024"/>
    <lineage>
        <taxon>Bacteria</taxon>
        <taxon>Bacillati</taxon>
        <taxon>Bacillota</taxon>
        <taxon>Bacilli</taxon>
        <taxon>Bacillales</taxon>
        <taxon>Paenibacillaceae</taxon>
        <taxon>Paenibacillus</taxon>
    </lineage>
</organism>
<evidence type="ECO:0000313" key="2">
    <source>
        <dbReference type="Proteomes" id="UP000679992"/>
    </source>
</evidence>
<proteinExistence type="predicted"/>
<dbReference type="RefSeq" id="WP_213655938.1">
    <property type="nucleotide sequence ID" value="NZ_BOSL01000013.1"/>
</dbReference>
<protein>
    <submittedName>
        <fullName evidence="1">Uncharacterized protein</fullName>
    </submittedName>
</protein>
<gene>
    <name evidence="1" type="ORF">J42TS3_37720</name>
</gene>